<keyword evidence="2" id="KW-0472">Membrane</keyword>
<protein>
    <submittedName>
        <fullName evidence="3">Uncharacterized protein</fullName>
    </submittedName>
</protein>
<feature type="region of interest" description="Disordered" evidence="1">
    <location>
        <begin position="1"/>
        <end position="22"/>
    </location>
</feature>
<evidence type="ECO:0000313" key="4">
    <source>
        <dbReference type="Proteomes" id="UP000600918"/>
    </source>
</evidence>
<dbReference type="AlphaFoldDB" id="A0A834UF90"/>
<feature type="transmembrane region" description="Helical" evidence="2">
    <location>
        <begin position="34"/>
        <end position="54"/>
    </location>
</feature>
<sequence>MLAEEKKGSPLVRSKDDQKTTMTRRYLSVDGHHATAAAAAATASAAAATAAAAFLYYEHGFFFGWVASGLPISVSIDKNYETSRRRGENESRGVEDRRWLRFEMN</sequence>
<dbReference type="EMBL" id="JACSDY010000002">
    <property type="protein sequence ID" value="KAF7435849.1"/>
    <property type="molecule type" value="Genomic_DNA"/>
</dbReference>
<organism evidence="3 4">
    <name type="scientific">Vespula pensylvanica</name>
    <name type="common">Western yellow jacket</name>
    <name type="synonym">Wasp</name>
    <dbReference type="NCBI Taxonomy" id="30213"/>
    <lineage>
        <taxon>Eukaryota</taxon>
        <taxon>Metazoa</taxon>
        <taxon>Ecdysozoa</taxon>
        <taxon>Arthropoda</taxon>
        <taxon>Hexapoda</taxon>
        <taxon>Insecta</taxon>
        <taxon>Pterygota</taxon>
        <taxon>Neoptera</taxon>
        <taxon>Endopterygota</taxon>
        <taxon>Hymenoptera</taxon>
        <taxon>Apocrita</taxon>
        <taxon>Aculeata</taxon>
        <taxon>Vespoidea</taxon>
        <taxon>Vespidae</taxon>
        <taxon>Vespinae</taxon>
        <taxon>Vespula</taxon>
    </lineage>
</organism>
<keyword evidence="2" id="KW-1133">Transmembrane helix</keyword>
<evidence type="ECO:0000313" key="3">
    <source>
        <dbReference type="EMBL" id="KAF7435849.1"/>
    </source>
</evidence>
<evidence type="ECO:0000256" key="2">
    <source>
        <dbReference type="SAM" id="Phobius"/>
    </source>
</evidence>
<feature type="compositionally biased region" description="Basic and acidic residues" evidence="1">
    <location>
        <begin position="1"/>
        <end position="19"/>
    </location>
</feature>
<keyword evidence="2" id="KW-0812">Transmembrane</keyword>
<keyword evidence="4" id="KW-1185">Reference proteome</keyword>
<proteinExistence type="predicted"/>
<dbReference type="Proteomes" id="UP000600918">
    <property type="component" value="Unassembled WGS sequence"/>
</dbReference>
<gene>
    <name evidence="3" type="ORF">H0235_004040</name>
</gene>
<evidence type="ECO:0000256" key="1">
    <source>
        <dbReference type="SAM" id="MobiDB-lite"/>
    </source>
</evidence>
<accession>A0A834UF90</accession>
<reference evidence="3" key="1">
    <citation type="journal article" date="2020" name="G3 (Bethesda)">
        <title>High-Quality Assemblies for Three Invasive Social Wasps from the &lt;i&gt;Vespula&lt;/i&gt; Genus.</title>
        <authorList>
            <person name="Harrop T.W.R."/>
            <person name="Guhlin J."/>
            <person name="McLaughlin G.M."/>
            <person name="Permina E."/>
            <person name="Stockwell P."/>
            <person name="Gilligan J."/>
            <person name="Le Lec M.F."/>
            <person name="Gruber M.A.M."/>
            <person name="Quinn O."/>
            <person name="Lovegrove M."/>
            <person name="Duncan E.J."/>
            <person name="Remnant E.J."/>
            <person name="Van Eeckhoven J."/>
            <person name="Graham B."/>
            <person name="Knapp R.A."/>
            <person name="Langford K.W."/>
            <person name="Kronenberg Z."/>
            <person name="Press M.O."/>
            <person name="Eacker S.M."/>
            <person name="Wilson-Rankin E.E."/>
            <person name="Purcell J."/>
            <person name="Lester P.J."/>
            <person name="Dearden P.K."/>
        </authorList>
    </citation>
    <scope>NUCLEOTIDE SEQUENCE</scope>
    <source>
        <strain evidence="3">Volc-1</strain>
    </source>
</reference>
<comment type="caution">
    <text evidence="3">The sequence shown here is derived from an EMBL/GenBank/DDBJ whole genome shotgun (WGS) entry which is preliminary data.</text>
</comment>
<name>A0A834UF90_VESPE</name>